<comment type="caution">
    <text evidence="3">The sequence shown here is derived from an EMBL/GenBank/DDBJ whole genome shotgun (WGS) entry which is preliminary data.</text>
</comment>
<dbReference type="InterPro" id="IPR000073">
    <property type="entry name" value="AB_hydrolase_1"/>
</dbReference>
<dbReference type="SUPFAM" id="SSF53474">
    <property type="entry name" value="alpha/beta-Hydrolases"/>
    <property type="match status" value="1"/>
</dbReference>
<feature type="domain" description="AB hydrolase-1" evidence="2">
    <location>
        <begin position="65"/>
        <end position="279"/>
    </location>
</feature>
<dbReference type="Gene3D" id="3.40.50.1820">
    <property type="entry name" value="alpha/beta hydrolase"/>
    <property type="match status" value="1"/>
</dbReference>
<reference evidence="3" key="1">
    <citation type="submission" date="2021-05" db="EMBL/GenBank/DDBJ databases">
        <title>Novel Bacillus species.</title>
        <authorList>
            <person name="Liu G."/>
        </authorList>
    </citation>
    <scope>NUCLEOTIDE SEQUENCE</scope>
    <source>
        <strain evidence="3">FJAT-50051</strain>
    </source>
</reference>
<dbReference type="GO" id="GO:0016787">
    <property type="term" value="F:hydrolase activity"/>
    <property type="evidence" value="ECO:0007669"/>
    <property type="project" value="UniProtKB-KW"/>
</dbReference>
<feature type="compositionally biased region" description="Basic and acidic residues" evidence="1">
    <location>
        <begin position="22"/>
        <end position="31"/>
    </location>
</feature>
<feature type="region of interest" description="Disordered" evidence="1">
    <location>
        <begin position="1"/>
        <end position="31"/>
    </location>
</feature>
<evidence type="ECO:0000313" key="3">
    <source>
        <dbReference type="EMBL" id="MBS4181688.1"/>
    </source>
</evidence>
<sequence length="299" mass="32136">MLDAPTRAVPSPGDRRQRRRTAPHEDPMDHHVDRTVLSADGTPIAVSESGVGPALVVVGGAFDHHGTPYQERLVASLAERHRVLTYDRRGRGASGDTLPWAVEREVDDLRAVVDSVDGPVSAYGYCIGAGIVLRGLAAGVAVDRAVLFEPPFRASVEQHVDDVLFADLLDEHVAAGRRAQAVRAFLSHVLGAAMGQITMLRLRSGVWARLLRDAHVLSRDVRVLNGLVIPERVAAAVGVPVLVVSGDDGPEFMGRAARAVGQAVPGADYVQLPGQWHRPEPEVIRTVIDRFTGPAKMEP</sequence>
<keyword evidence="3" id="KW-0378">Hydrolase</keyword>
<dbReference type="AlphaFoldDB" id="A0A942Y8X7"/>
<gene>
    <name evidence="3" type="ORF">KHB02_09845</name>
</gene>
<organism evidence="3">
    <name type="scientific">Neobacillus citreus</name>
    <dbReference type="NCBI Taxonomy" id="2833578"/>
    <lineage>
        <taxon>Bacteria</taxon>
        <taxon>Bacillati</taxon>
        <taxon>Bacillota</taxon>
        <taxon>Bacilli</taxon>
        <taxon>Bacillales</taxon>
        <taxon>Bacillaceae</taxon>
        <taxon>Neobacillus</taxon>
    </lineage>
</organism>
<dbReference type="EMBL" id="JAGYPE010000002">
    <property type="protein sequence ID" value="MBS4181688.1"/>
    <property type="molecule type" value="Genomic_DNA"/>
</dbReference>
<dbReference type="InterPro" id="IPR029058">
    <property type="entry name" value="AB_hydrolase_fold"/>
</dbReference>
<dbReference type="Pfam" id="PF12697">
    <property type="entry name" value="Abhydrolase_6"/>
    <property type="match status" value="1"/>
</dbReference>
<name>A0A942Y8X7_9BACI</name>
<evidence type="ECO:0000259" key="2">
    <source>
        <dbReference type="Pfam" id="PF12697"/>
    </source>
</evidence>
<accession>A0A942Y8X7</accession>
<evidence type="ECO:0000256" key="1">
    <source>
        <dbReference type="SAM" id="MobiDB-lite"/>
    </source>
</evidence>
<proteinExistence type="predicted"/>
<protein>
    <submittedName>
        <fullName evidence="3">Alpha/beta fold hydrolase</fullName>
    </submittedName>
</protein>